<dbReference type="Proteomes" id="UP001165960">
    <property type="component" value="Unassembled WGS sequence"/>
</dbReference>
<dbReference type="EMBL" id="QTSX02005727">
    <property type="protein sequence ID" value="KAJ9058367.1"/>
    <property type="molecule type" value="Genomic_DNA"/>
</dbReference>
<protein>
    <submittedName>
        <fullName evidence="1">Uncharacterized protein</fullName>
    </submittedName>
</protein>
<proteinExistence type="predicted"/>
<keyword evidence="2" id="KW-1185">Reference proteome</keyword>
<gene>
    <name evidence="1" type="ORF">DSO57_1013033</name>
</gene>
<evidence type="ECO:0000313" key="1">
    <source>
        <dbReference type="EMBL" id="KAJ9058367.1"/>
    </source>
</evidence>
<accession>A0ACC2S849</accession>
<comment type="caution">
    <text evidence="1">The sequence shown here is derived from an EMBL/GenBank/DDBJ whole genome shotgun (WGS) entry which is preliminary data.</text>
</comment>
<reference evidence="1" key="1">
    <citation type="submission" date="2022-04" db="EMBL/GenBank/DDBJ databases">
        <title>Genome of the entomopathogenic fungus Entomophthora muscae.</title>
        <authorList>
            <person name="Elya C."/>
            <person name="Lovett B.R."/>
            <person name="Lee E."/>
            <person name="Macias A.M."/>
            <person name="Hajek A.E."/>
            <person name="De Bivort B.L."/>
            <person name="Kasson M.T."/>
            <person name="De Fine Licht H.H."/>
            <person name="Stajich J.E."/>
        </authorList>
    </citation>
    <scope>NUCLEOTIDE SEQUENCE</scope>
    <source>
        <strain evidence="1">Berkeley</strain>
    </source>
</reference>
<name>A0ACC2S849_9FUNG</name>
<evidence type="ECO:0000313" key="2">
    <source>
        <dbReference type="Proteomes" id="UP001165960"/>
    </source>
</evidence>
<sequence length="91" mass="10256">MASSDREAHPEYHPQDKRSLYPPYLPLGPPELTGATLLVQDLSLTELLYTSGFVLSLARDLCKILQEIIQKLLSSNTTATPDRELVQRQDF</sequence>
<organism evidence="1 2">
    <name type="scientific">Entomophthora muscae</name>
    <dbReference type="NCBI Taxonomy" id="34485"/>
    <lineage>
        <taxon>Eukaryota</taxon>
        <taxon>Fungi</taxon>
        <taxon>Fungi incertae sedis</taxon>
        <taxon>Zoopagomycota</taxon>
        <taxon>Entomophthoromycotina</taxon>
        <taxon>Entomophthoromycetes</taxon>
        <taxon>Entomophthorales</taxon>
        <taxon>Entomophthoraceae</taxon>
        <taxon>Entomophthora</taxon>
    </lineage>
</organism>